<evidence type="ECO:0000256" key="3">
    <source>
        <dbReference type="ARBA" id="ARBA00022741"/>
    </source>
</evidence>
<feature type="domain" description="Helicase ATP-binding" evidence="9">
    <location>
        <begin position="576"/>
        <end position="699"/>
    </location>
</feature>
<keyword evidence="4" id="KW-0378">Hydrolase</keyword>
<feature type="region of interest" description="Disordered" evidence="8">
    <location>
        <begin position="1"/>
        <end position="40"/>
    </location>
</feature>
<keyword evidence="6" id="KW-0067">ATP-binding</keyword>
<feature type="compositionally biased region" description="Polar residues" evidence="8">
    <location>
        <begin position="325"/>
        <end position="335"/>
    </location>
</feature>
<feature type="compositionally biased region" description="Basic and acidic residues" evidence="8">
    <location>
        <begin position="173"/>
        <end position="234"/>
    </location>
</feature>
<evidence type="ECO:0000256" key="2">
    <source>
        <dbReference type="ARBA" id="ARBA00022664"/>
    </source>
</evidence>
<evidence type="ECO:0000313" key="11">
    <source>
        <dbReference type="Proteomes" id="UP000037069"/>
    </source>
</evidence>
<dbReference type="OMA" id="FNHQLAI"/>
<dbReference type="GO" id="GO:0006397">
    <property type="term" value="P:mRNA processing"/>
    <property type="evidence" value="ECO:0007669"/>
    <property type="project" value="UniProtKB-KW"/>
</dbReference>
<dbReference type="EMBL" id="JRES01001597">
    <property type="protein sequence ID" value="KNC21605.1"/>
    <property type="molecule type" value="Genomic_DNA"/>
</dbReference>
<dbReference type="GO" id="GO:0034458">
    <property type="term" value="F:3'-5' RNA helicase activity"/>
    <property type="evidence" value="ECO:0007669"/>
    <property type="project" value="TreeGrafter"/>
</dbReference>
<reference evidence="10 11" key="1">
    <citation type="journal article" date="2015" name="Nat. Commun.">
        <title>Lucilia cuprina genome unlocks parasitic fly biology to underpin future interventions.</title>
        <authorList>
            <person name="Anstead C.A."/>
            <person name="Korhonen P.K."/>
            <person name="Young N.D."/>
            <person name="Hall R.S."/>
            <person name="Jex A.R."/>
            <person name="Murali S.C."/>
            <person name="Hughes D.S."/>
            <person name="Lee S.F."/>
            <person name="Perry T."/>
            <person name="Stroehlein A.J."/>
            <person name="Ansell B.R."/>
            <person name="Breugelmans B."/>
            <person name="Hofmann A."/>
            <person name="Qu J."/>
            <person name="Dugan S."/>
            <person name="Lee S.L."/>
            <person name="Chao H."/>
            <person name="Dinh H."/>
            <person name="Han Y."/>
            <person name="Doddapaneni H.V."/>
            <person name="Worley K.C."/>
            <person name="Muzny D.M."/>
            <person name="Ioannidis P."/>
            <person name="Waterhouse R.M."/>
            <person name="Zdobnov E.M."/>
            <person name="James P.J."/>
            <person name="Bagnall N.H."/>
            <person name="Kotze A.C."/>
            <person name="Gibbs R.A."/>
            <person name="Richards S."/>
            <person name="Batterham P."/>
            <person name="Gasser R.B."/>
        </authorList>
    </citation>
    <scope>NUCLEOTIDE SEQUENCE [LARGE SCALE GENOMIC DNA]</scope>
    <source>
        <strain evidence="10 11">LS</strain>
        <tissue evidence="10">Full body</tissue>
    </source>
</reference>
<dbReference type="SUPFAM" id="SSF52540">
    <property type="entry name" value="P-loop containing nucleoside triphosphate hydrolases"/>
    <property type="match status" value="1"/>
</dbReference>
<feature type="region of interest" description="Disordered" evidence="8">
    <location>
        <begin position="53"/>
        <end position="346"/>
    </location>
</feature>
<dbReference type="Gene3D" id="3.40.50.300">
    <property type="entry name" value="P-loop containing nucleotide triphosphate hydrolases"/>
    <property type="match status" value="1"/>
</dbReference>
<dbReference type="PANTHER" id="PTHR18934">
    <property type="entry name" value="ATP-DEPENDENT RNA HELICASE"/>
    <property type="match status" value="1"/>
</dbReference>
<accession>A0A0L0BNC5</accession>
<protein>
    <recommendedName>
        <fullName evidence="1">RNA helicase</fullName>
        <ecNumber evidence="1">3.6.4.13</ecNumber>
    </recommendedName>
</protein>
<evidence type="ECO:0000256" key="4">
    <source>
        <dbReference type="ARBA" id="ARBA00022801"/>
    </source>
</evidence>
<evidence type="ECO:0000256" key="8">
    <source>
        <dbReference type="SAM" id="MobiDB-lite"/>
    </source>
</evidence>
<dbReference type="GO" id="GO:0005524">
    <property type="term" value="F:ATP binding"/>
    <property type="evidence" value="ECO:0007669"/>
    <property type="project" value="UniProtKB-KW"/>
</dbReference>
<dbReference type="FunFam" id="3.40.50.300:FF:000615">
    <property type="entry name" value="pre-mRNA-splicing factor ATP-dependent RNA helicase DEAH7"/>
    <property type="match status" value="1"/>
</dbReference>
<keyword evidence="2" id="KW-0507">mRNA processing</keyword>
<dbReference type="PANTHER" id="PTHR18934:SF91">
    <property type="entry name" value="PRE-MRNA-SPLICING FACTOR ATP-DEPENDENT RNA HELICASE PRP16"/>
    <property type="match status" value="1"/>
</dbReference>
<evidence type="ECO:0000256" key="7">
    <source>
        <dbReference type="ARBA" id="ARBA00047984"/>
    </source>
</evidence>
<dbReference type="PROSITE" id="PS00690">
    <property type="entry name" value="DEAH_ATP_HELICASE"/>
    <property type="match status" value="1"/>
</dbReference>
<comment type="caution">
    <text evidence="10">The sequence shown here is derived from an EMBL/GenBank/DDBJ whole genome shotgun (WGS) entry which is preliminary data.</text>
</comment>
<feature type="compositionally biased region" description="Basic and acidic residues" evidence="8">
    <location>
        <begin position="123"/>
        <end position="134"/>
    </location>
</feature>
<dbReference type="OrthoDB" id="10253254at2759"/>
<dbReference type="InterPro" id="IPR027417">
    <property type="entry name" value="P-loop_NTPase"/>
</dbReference>
<feature type="compositionally biased region" description="Low complexity" evidence="8">
    <location>
        <begin position="279"/>
        <end position="291"/>
    </location>
</feature>
<dbReference type="GO" id="GO:0003723">
    <property type="term" value="F:RNA binding"/>
    <property type="evidence" value="ECO:0007669"/>
    <property type="project" value="TreeGrafter"/>
</dbReference>
<feature type="compositionally biased region" description="Basic and acidic residues" evidence="8">
    <location>
        <begin position="53"/>
        <end position="69"/>
    </location>
</feature>
<dbReference type="AlphaFoldDB" id="A0A0L0BNC5"/>
<gene>
    <name evidence="10" type="ORF">FF38_13439</name>
</gene>
<dbReference type="SMART" id="SM00487">
    <property type="entry name" value="DEXDc"/>
    <property type="match status" value="1"/>
</dbReference>
<keyword evidence="3" id="KW-0547">Nucleotide-binding</keyword>
<dbReference type="InterPro" id="IPR014001">
    <property type="entry name" value="Helicase_ATP-bd"/>
</dbReference>
<comment type="catalytic activity">
    <reaction evidence="7">
        <text>ATP + H2O = ADP + phosphate + H(+)</text>
        <dbReference type="Rhea" id="RHEA:13065"/>
        <dbReference type="ChEBI" id="CHEBI:15377"/>
        <dbReference type="ChEBI" id="CHEBI:15378"/>
        <dbReference type="ChEBI" id="CHEBI:30616"/>
        <dbReference type="ChEBI" id="CHEBI:43474"/>
        <dbReference type="ChEBI" id="CHEBI:456216"/>
        <dbReference type="EC" id="3.6.4.13"/>
    </reaction>
</comment>
<dbReference type="InterPro" id="IPR002464">
    <property type="entry name" value="DNA/RNA_helicase_DEAH_CS"/>
</dbReference>
<name>A0A0L0BNC5_LUCCU</name>
<dbReference type="GO" id="GO:0016787">
    <property type="term" value="F:hydrolase activity"/>
    <property type="evidence" value="ECO:0007669"/>
    <property type="project" value="UniProtKB-KW"/>
</dbReference>
<feature type="compositionally biased region" description="Basic and acidic residues" evidence="8">
    <location>
        <begin position="145"/>
        <end position="165"/>
    </location>
</feature>
<evidence type="ECO:0000313" key="10">
    <source>
        <dbReference type="EMBL" id="KNC21605.1"/>
    </source>
</evidence>
<keyword evidence="5" id="KW-0347">Helicase</keyword>
<dbReference type="STRING" id="7375.A0A0L0BNC5"/>
<organism evidence="10 11">
    <name type="scientific">Lucilia cuprina</name>
    <name type="common">Green bottle fly</name>
    <name type="synonym">Australian sheep blowfly</name>
    <dbReference type="NCBI Taxonomy" id="7375"/>
    <lineage>
        <taxon>Eukaryota</taxon>
        <taxon>Metazoa</taxon>
        <taxon>Ecdysozoa</taxon>
        <taxon>Arthropoda</taxon>
        <taxon>Hexapoda</taxon>
        <taxon>Insecta</taxon>
        <taxon>Pterygota</taxon>
        <taxon>Neoptera</taxon>
        <taxon>Endopterygota</taxon>
        <taxon>Diptera</taxon>
        <taxon>Brachycera</taxon>
        <taxon>Muscomorpha</taxon>
        <taxon>Oestroidea</taxon>
        <taxon>Calliphoridae</taxon>
        <taxon>Luciliinae</taxon>
        <taxon>Lucilia</taxon>
    </lineage>
</organism>
<evidence type="ECO:0000256" key="5">
    <source>
        <dbReference type="ARBA" id="ARBA00022806"/>
    </source>
</evidence>
<dbReference type="EC" id="3.6.4.13" evidence="1"/>
<dbReference type="Proteomes" id="UP000037069">
    <property type="component" value="Unassembled WGS sequence"/>
</dbReference>
<evidence type="ECO:0000256" key="6">
    <source>
        <dbReference type="ARBA" id="ARBA00022840"/>
    </source>
</evidence>
<sequence length="755" mass="87576">MDEDDDSGVHRLEGTSATEMRGGLVIKKTKTDDNKFKVPKPSILGLDKLAAQKRKEREESQRLISFKDNENDDEDKDVRAVSTPSLPSEFAFKKPDTQSFQKMGRQLRAPKDETPTHTGGVSEEARERLREHIKRDRSKGGVHYTSKDYDRERDRDRDRDRERSRSSSSSSSSKDRRDRDRGRDRDRDRGRDKRRDHRERDRDNRSERRDRSERERDRDSERSVNTPRFRDEPRTPNTISVSGSAWEEDDEPGERSSRKSSWDFPTPKSYASSEKGDWSQRSGSSGFSSSRSRSRRDHNREDDTARPTPAHKYNAWANDRKRSGATPSTSRSQRQPWGESEEDRDLWEEEQRRLDREWYNIDEGYDDENNPFAGANADYFRKREEMLEQKRTKRISAQQRQNNKDNELWERNRMLTSGVVMSINVNDDFDEEALERVHLLVHHIIPPFLDGRIVFTKQPEPVIPVKDPTSDMALIARKGSTLVRVYREQKERRKAQKKHWELGGTKLGNIMGIEKKADEEDAKFDKDSDTADYRKDQKFADHMRDQEGGSSDFARKKSITEQRRFLPVFAARQELLNVIRENSVIIIVGETGSGKTTQLTQYLHEDGYSNFGMIGCTQPRRVAAMSVAKRVSDEMHTKLGEEVGYAIRFEDCTSEKTVIKYMTDGILLRESLRDPDLDGYSAIIMDEAHERSLSTDVLFGLLREVKVEHPKAVFCQSVGNIIAVRIPLSPIRMSRHPIETRPALMNNSRCEKHTN</sequence>
<keyword evidence="11" id="KW-1185">Reference proteome</keyword>
<evidence type="ECO:0000259" key="9">
    <source>
        <dbReference type="PROSITE" id="PS51192"/>
    </source>
</evidence>
<evidence type="ECO:0000256" key="1">
    <source>
        <dbReference type="ARBA" id="ARBA00012552"/>
    </source>
</evidence>
<proteinExistence type="predicted"/>
<dbReference type="PROSITE" id="PS51192">
    <property type="entry name" value="HELICASE_ATP_BIND_1"/>
    <property type="match status" value="1"/>
</dbReference>